<evidence type="ECO:0000313" key="3">
    <source>
        <dbReference type="Proteomes" id="UP000214566"/>
    </source>
</evidence>
<evidence type="ECO:0000313" key="2">
    <source>
        <dbReference type="EMBL" id="SBP88666.1"/>
    </source>
</evidence>
<feature type="region of interest" description="Disordered" evidence="1">
    <location>
        <begin position="1"/>
        <end position="49"/>
    </location>
</feature>
<dbReference type="EMBL" id="FLMQ01000056">
    <property type="protein sequence ID" value="SBP88666.1"/>
    <property type="molecule type" value="Genomic_DNA"/>
</dbReference>
<evidence type="ECO:0000256" key="1">
    <source>
        <dbReference type="SAM" id="MobiDB-lite"/>
    </source>
</evidence>
<organism evidence="2 3">
    <name type="scientific">Thiomonas delicata</name>
    <name type="common">Thiomonas cuprina</name>
    <dbReference type="NCBI Taxonomy" id="364030"/>
    <lineage>
        <taxon>Bacteria</taxon>
        <taxon>Pseudomonadati</taxon>
        <taxon>Pseudomonadota</taxon>
        <taxon>Betaproteobacteria</taxon>
        <taxon>Burkholderiales</taxon>
        <taxon>Thiomonas</taxon>
    </lineage>
</organism>
<dbReference type="Proteomes" id="UP000214566">
    <property type="component" value="Unassembled WGS sequence"/>
</dbReference>
<proteinExistence type="predicted"/>
<name>A0A238D5U2_THIDL</name>
<reference evidence="2 3" key="1">
    <citation type="submission" date="2016-06" db="EMBL/GenBank/DDBJ databases">
        <authorList>
            <person name="Kjaerup R.B."/>
            <person name="Dalgaard T.S."/>
            <person name="Juul-Madsen H.R."/>
        </authorList>
    </citation>
    <scope>NUCLEOTIDE SEQUENCE [LARGE SCALE GENOMIC DNA]</scope>
    <source>
        <strain evidence="2 3">DSM 16361</strain>
    </source>
</reference>
<accession>A0A238D5U2</accession>
<sequence length="72" mass="7417">MHADRTAVSARSGLAAGPDSEGSVAAGNGLTPAAEQSRRRDGLDPDASWFRGAGIREMHGISVAVEGQHAFE</sequence>
<protein>
    <submittedName>
        <fullName evidence="2">Uncharacterized protein</fullName>
    </submittedName>
</protein>
<dbReference type="AlphaFoldDB" id="A0A238D5U2"/>
<keyword evidence="3" id="KW-1185">Reference proteome</keyword>
<gene>
    <name evidence="2" type="ORF">THIARS_70286</name>
</gene>